<dbReference type="Proteomes" id="UP001597260">
    <property type="component" value="Unassembled WGS sequence"/>
</dbReference>
<evidence type="ECO:0000256" key="1">
    <source>
        <dbReference type="SAM" id="MobiDB-lite"/>
    </source>
</evidence>
<evidence type="ECO:0000313" key="4">
    <source>
        <dbReference type="Proteomes" id="UP001597260"/>
    </source>
</evidence>
<evidence type="ECO:0000313" key="3">
    <source>
        <dbReference type="EMBL" id="MFD1326173.1"/>
    </source>
</evidence>
<dbReference type="RefSeq" id="WP_377579388.1">
    <property type="nucleotide sequence ID" value="NZ_JBHTMP010000128.1"/>
</dbReference>
<dbReference type="EMBL" id="JBHTMP010000128">
    <property type="protein sequence ID" value="MFD1326173.1"/>
    <property type="molecule type" value="Genomic_DNA"/>
</dbReference>
<feature type="transmembrane region" description="Helical" evidence="2">
    <location>
        <begin position="40"/>
        <end position="63"/>
    </location>
</feature>
<keyword evidence="2" id="KW-0472">Membrane</keyword>
<dbReference type="InterPro" id="IPR043993">
    <property type="entry name" value="T4SS_pilin"/>
</dbReference>
<feature type="region of interest" description="Disordered" evidence="1">
    <location>
        <begin position="1"/>
        <end position="23"/>
    </location>
</feature>
<feature type="transmembrane region" description="Helical" evidence="2">
    <location>
        <begin position="125"/>
        <end position="145"/>
    </location>
</feature>
<comment type="caution">
    <text evidence="3">The sequence shown here is derived from an EMBL/GenBank/DDBJ whole genome shotgun (WGS) entry which is preliminary data.</text>
</comment>
<evidence type="ECO:0000256" key="2">
    <source>
        <dbReference type="SAM" id="Phobius"/>
    </source>
</evidence>
<organism evidence="3 4">
    <name type="scientific">Micromonospora sonneratiae</name>
    <dbReference type="NCBI Taxonomy" id="1184706"/>
    <lineage>
        <taxon>Bacteria</taxon>
        <taxon>Bacillati</taxon>
        <taxon>Actinomycetota</taxon>
        <taxon>Actinomycetes</taxon>
        <taxon>Micromonosporales</taxon>
        <taxon>Micromonosporaceae</taxon>
        <taxon>Micromonospora</taxon>
    </lineage>
</organism>
<accession>A0ABW3YQM8</accession>
<proteinExistence type="predicted"/>
<keyword evidence="2" id="KW-1133">Transmembrane helix</keyword>
<name>A0ABW3YQM8_9ACTN</name>
<feature type="transmembrane region" description="Helical" evidence="2">
    <location>
        <begin position="83"/>
        <end position="104"/>
    </location>
</feature>
<dbReference type="Pfam" id="PF18895">
    <property type="entry name" value="T4SS_pilin"/>
    <property type="match status" value="1"/>
</dbReference>
<sequence>MNHNPSVRPEVPARRRLGTAGRGWPSVRRPRRYLSRPARASLMLLGAAVVTVVFVAAPGAAYAAEPAPVVLAAESITQVVDNIRFWLLGILAAWATLCLTVGFLRYTSGEPGEVEKGKLAFRSAAIGYAGALLAPLLVTIVGQWVA</sequence>
<gene>
    <name evidence="3" type="ORF">ACFQ4H_34360</name>
</gene>
<reference evidence="4" key="1">
    <citation type="journal article" date="2019" name="Int. J. Syst. Evol. Microbiol.">
        <title>The Global Catalogue of Microorganisms (GCM) 10K type strain sequencing project: providing services to taxonomists for standard genome sequencing and annotation.</title>
        <authorList>
            <consortium name="The Broad Institute Genomics Platform"/>
            <consortium name="The Broad Institute Genome Sequencing Center for Infectious Disease"/>
            <person name="Wu L."/>
            <person name="Ma J."/>
        </authorList>
    </citation>
    <scope>NUCLEOTIDE SEQUENCE [LARGE SCALE GENOMIC DNA]</scope>
    <source>
        <strain evidence="4">JCM 31037</strain>
    </source>
</reference>
<keyword evidence="2" id="KW-0812">Transmembrane</keyword>
<keyword evidence="4" id="KW-1185">Reference proteome</keyword>
<protein>
    <submittedName>
        <fullName evidence="3">Pilin</fullName>
    </submittedName>
</protein>